<keyword evidence="2" id="KW-1185">Reference proteome</keyword>
<evidence type="ECO:0000313" key="2">
    <source>
        <dbReference type="Proteomes" id="UP000032049"/>
    </source>
</evidence>
<name>A0A0D0F1G4_9SPHI</name>
<comment type="caution">
    <text evidence="1">The sequence shown here is derived from an EMBL/GenBank/DDBJ whole genome shotgun (WGS) entry which is preliminary data.</text>
</comment>
<sequence>MKQTTLSLFLIFILALPVFSQENNIYSIGLNAISIMQLPRIANQDPLKYLTTNFNGGMFKVNDRQISYRVSGSFINNKSVQFQSDCTNCELDNGQVTDYRVKLGFEKSLNYSHIQPYLAFDLGYRYNRFNGIQNYISLQRTISDISQLETVKNGVTLAPSLGIRITPVELISVFAEGSLEFYYSNLHSRIIKQDPSFLVTETSEHKKEFLFTPITIGIQIHLGNKY</sequence>
<dbReference type="RefSeq" id="WP_041884798.1">
    <property type="nucleotide sequence ID" value="NZ_CP157278.1"/>
</dbReference>
<evidence type="ECO:0008006" key="3">
    <source>
        <dbReference type="Google" id="ProtNLM"/>
    </source>
</evidence>
<reference evidence="1 2" key="1">
    <citation type="submission" date="2015-01" db="EMBL/GenBank/DDBJ databases">
        <title>Draft genome sequence of Pedobacter sp. NL19 isolated from sludge of an effluent treatment pond in an abandoned uranium mine.</title>
        <authorList>
            <person name="Santos T."/>
            <person name="Caetano T."/>
            <person name="Covas C."/>
            <person name="Cruz A."/>
            <person name="Mendo S."/>
        </authorList>
    </citation>
    <scope>NUCLEOTIDE SEQUENCE [LARGE SCALE GENOMIC DNA]</scope>
    <source>
        <strain evidence="1 2">NL19</strain>
    </source>
</reference>
<protein>
    <recommendedName>
        <fullName evidence="3">Outer membrane protein beta-barrel domain-containing protein</fullName>
    </recommendedName>
</protein>
<evidence type="ECO:0000313" key="1">
    <source>
        <dbReference type="EMBL" id="KIO75483.1"/>
    </source>
</evidence>
<dbReference type="Proteomes" id="UP000032049">
    <property type="component" value="Unassembled WGS sequence"/>
</dbReference>
<proteinExistence type="predicted"/>
<organism evidence="1 2">
    <name type="scientific">Pedobacter lusitanus</name>
    <dbReference type="NCBI Taxonomy" id="1503925"/>
    <lineage>
        <taxon>Bacteria</taxon>
        <taxon>Pseudomonadati</taxon>
        <taxon>Bacteroidota</taxon>
        <taxon>Sphingobacteriia</taxon>
        <taxon>Sphingobacteriales</taxon>
        <taxon>Sphingobacteriaceae</taxon>
        <taxon>Pedobacter</taxon>
    </lineage>
</organism>
<gene>
    <name evidence="1" type="ORF">TH53_20180</name>
</gene>
<accession>A0A0D0F1G4</accession>
<dbReference type="AlphaFoldDB" id="A0A0D0F1G4"/>
<dbReference type="EMBL" id="JXRA01000098">
    <property type="protein sequence ID" value="KIO75483.1"/>
    <property type="molecule type" value="Genomic_DNA"/>
</dbReference>
<dbReference type="OrthoDB" id="756507at2"/>